<feature type="domain" description="N-acetyltransferase" evidence="1">
    <location>
        <begin position="20"/>
        <end position="172"/>
    </location>
</feature>
<accession>A0A9J6P4M5</accession>
<dbReference type="RefSeq" id="WP_250860656.1">
    <property type="nucleotide sequence ID" value="NZ_JAGSOJ010000004.1"/>
</dbReference>
<dbReference type="InterPro" id="IPR000182">
    <property type="entry name" value="GNAT_dom"/>
</dbReference>
<dbReference type="InterPro" id="IPR051531">
    <property type="entry name" value="N-acetyltransferase"/>
</dbReference>
<comment type="caution">
    <text evidence="2">The sequence shown here is derived from an EMBL/GenBank/DDBJ whole genome shotgun (WGS) entry which is preliminary data.</text>
</comment>
<reference evidence="2" key="2">
    <citation type="submission" date="2021-04" db="EMBL/GenBank/DDBJ databases">
        <authorList>
            <person name="Dong X."/>
        </authorList>
    </citation>
    <scope>NUCLEOTIDE SEQUENCE</scope>
    <source>
        <strain evidence="2">ZWT</strain>
    </source>
</reference>
<protein>
    <submittedName>
        <fullName evidence="2">GNAT family N-acetyltransferase</fullName>
    </submittedName>
</protein>
<sequence length="173" mass="20032">MSEKKIITERLILTPISYEIVCSTLNKDNESLRKLGYRRSDDWPHPAFFDFFPKLKEQLKELGEPNGFDGWIIVRKEDMLIIGDGGFKGEPDEKGKIDIGYGLMKSERRKGYGYEAVKALIQWGLEQDKVKKITADCLIDNIGSKRILHKVGMSEVNRDDKMIYWEMINTLNK</sequence>
<proteinExistence type="predicted"/>
<evidence type="ECO:0000313" key="2">
    <source>
        <dbReference type="EMBL" id="MCM1991531.1"/>
    </source>
</evidence>
<dbReference type="PANTHER" id="PTHR43792">
    <property type="entry name" value="GNAT FAMILY, PUTATIVE (AFU_ORTHOLOGUE AFUA_3G00765)-RELATED-RELATED"/>
    <property type="match status" value="1"/>
</dbReference>
<dbReference type="AlphaFoldDB" id="A0A9J6P4M5"/>
<gene>
    <name evidence="2" type="ORF">KDK92_17490</name>
</gene>
<dbReference type="SUPFAM" id="SSF55729">
    <property type="entry name" value="Acyl-CoA N-acyltransferases (Nat)"/>
    <property type="match status" value="1"/>
</dbReference>
<dbReference type="PANTHER" id="PTHR43792:SF13">
    <property type="entry name" value="ACETYLTRANSFERASE"/>
    <property type="match status" value="1"/>
</dbReference>
<dbReference type="Proteomes" id="UP001056429">
    <property type="component" value="Unassembled WGS sequence"/>
</dbReference>
<name>A0A9J6P4M5_9CLOT</name>
<dbReference type="PROSITE" id="PS51186">
    <property type="entry name" value="GNAT"/>
    <property type="match status" value="1"/>
</dbReference>
<reference evidence="2" key="1">
    <citation type="journal article" date="2021" name="mSystems">
        <title>Bacteria and Archaea Synergistically Convert Glycine Betaine to Biogenic Methane in the Formosa Cold Seep of the South China Sea.</title>
        <authorList>
            <person name="Li L."/>
            <person name="Zhang W."/>
            <person name="Zhang S."/>
            <person name="Song L."/>
            <person name="Sun Q."/>
            <person name="Zhang H."/>
            <person name="Xiang H."/>
            <person name="Dong X."/>
        </authorList>
    </citation>
    <scope>NUCLEOTIDE SEQUENCE</scope>
    <source>
        <strain evidence="2">ZWT</strain>
    </source>
</reference>
<dbReference type="EMBL" id="JAGSOJ010000004">
    <property type="protein sequence ID" value="MCM1991531.1"/>
    <property type="molecule type" value="Genomic_DNA"/>
</dbReference>
<evidence type="ECO:0000313" key="3">
    <source>
        <dbReference type="Proteomes" id="UP001056429"/>
    </source>
</evidence>
<dbReference type="InterPro" id="IPR016181">
    <property type="entry name" value="Acyl_CoA_acyltransferase"/>
</dbReference>
<evidence type="ECO:0000259" key="1">
    <source>
        <dbReference type="PROSITE" id="PS51186"/>
    </source>
</evidence>
<dbReference type="GO" id="GO:0016747">
    <property type="term" value="F:acyltransferase activity, transferring groups other than amino-acyl groups"/>
    <property type="evidence" value="ECO:0007669"/>
    <property type="project" value="InterPro"/>
</dbReference>
<dbReference type="Gene3D" id="3.40.630.30">
    <property type="match status" value="1"/>
</dbReference>
<organism evidence="2 3">
    <name type="scientific">Oceanirhabdus seepicola</name>
    <dbReference type="NCBI Taxonomy" id="2828781"/>
    <lineage>
        <taxon>Bacteria</taxon>
        <taxon>Bacillati</taxon>
        <taxon>Bacillota</taxon>
        <taxon>Clostridia</taxon>
        <taxon>Eubacteriales</taxon>
        <taxon>Clostridiaceae</taxon>
        <taxon>Oceanirhabdus</taxon>
    </lineage>
</organism>
<dbReference type="Pfam" id="PF13302">
    <property type="entry name" value="Acetyltransf_3"/>
    <property type="match status" value="1"/>
</dbReference>
<keyword evidence="3" id="KW-1185">Reference proteome</keyword>